<dbReference type="Proteomes" id="UP001470230">
    <property type="component" value="Unassembled WGS sequence"/>
</dbReference>
<gene>
    <name evidence="2" type="ORF">M9Y10_000813</name>
</gene>
<feature type="region of interest" description="Disordered" evidence="1">
    <location>
        <begin position="349"/>
        <end position="368"/>
    </location>
</feature>
<sequence>MHRKRKNFFCFPSKEDKINKLLAKEDVILTEILEIDTLSSSIIENSNQQLFNYLNQQDIMEELLKWSITDLYRDSENYIKLSNASTSIFTNCSKTLQKMIIENPIFLDELQQFTLNDLPSERSCGNYYKIIESTVCFTNGEFLYELSSLPKFLMSNINSMPLKDLFVLMSSSFPEQFKFNTDIIIELISKINDENGLFIVSAIRDILNNNKSLKEMFFDSNDLIDLLFKFSIEASKTKPLLSIELFRLIHNFVDLSSYETAIYCAFKELPKEEKIELSKSANLREKIIENYLHSITNARITDLAIDVNEAFTDSPDFDQSFSDFVNKDVMQHFGLRTSSYGGRILKADENDDEEETAVESTEIPHTEF</sequence>
<keyword evidence="3" id="KW-1185">Reference proteome</keyword>
<organism evidence="2 3">
    <name type="scientific">Tritrichomonas musculus</name>
    <dbReference type="NCBI Taxonomy" id="1915356"/>
    <lineage>
        <taxon>Eukaryota</taxon>
        <taxon>Metamonada</taxon>
        <taxon>Parabasalia</taxon>
        <taxon>Tritrichomonadida</taxon>
        <taxon>Tritrichomonadidae</taxon>
        <taxon>Tritrichomonas</taxon>
    </lineage>
</organism>
<proteinExistence type="predicted"/>
<reference evidence="2 3" key="1">
    <citation type="submission" date="2024-04" db="EMBL/GenBank/DDBJ databases">
        <title>Tritrichomonas musculus Genome.</title>
        <authorList>
            <person name="Alves-Ferreira E."/>
            <person name="Grigg M."/>
            <person name="Lorenzi H."/>
            <person name="Galac M."/>
        </authorList>
    </citation>
    <scope>NUCLEOTIDE SEQUENCE [LARGE SCALE GENOMIC DNA]</scope>
    <source>
        <strain evidence="2 3">EAF2021</strain>
    </source>
</reference>
<evidence type="ECO:0000256" key="1">
    <source>
        <dbReference type="SAM" id="MobiDB-lite"/>
    </source>
</evidence>
<evidence type="ECO:0000313" key="2">
    <source>
        <dbReference type="EMBL" id="KAK8898522.1"/>
    </source>
</evidence>
<protein>
    <recommendedName>
        <fullName evidence="4">BACK domain-containing protein</fullName>
    </recommendedName>
</protein>
<evidence type="ECO:0000313" key="3">
    <source>
        <dbReference type="Proteomes" id="UP001470230"/>
    </source>
</evidence>
<accession>A0ABR2L584</accession>
<dbReference type="EMBL" id="JAPFFF010000001">
    <property type="protein sequence ID" value="KAK8898522.1"/>
    <property type="molecule type" value="Genomic_DNA"/>
</dbReference>
<evidence type="ECO:0008006" key="4">
    <source>
        <dbReference type="Google" id="ProtNLM"/>
    </source>
</evidence>
<name>A0ABR2L584_9EUKA</name>
<comment type="caution">
    <text evidence="2">The sequence shown here is derived from an EMBL/GenBank/DDBJ whole genome shotgun (WGS) entry which is preliminary data.</text>
</comment>